<evidence type="ECO:0000313" key="2">
    <source>
        <dbReference type="EMBL" id="MFD1382099.1"/>
    </source>
</evidence>
<dbReference type="Proteomes" id="UP001597059">
    <property type="component" value="Unassembled WGS sequence"/>
</dbReference>
<name>A0ABW4AXZ0_9GAMM</name>
<dbReference type="Pfam" id="PF07045">
    <property type="entry name" value="DUF1330"/>
    <property type="match status" value="1"/>
</dbReference>
<feature type="domain" description="DUF1330" evidence="1">
    <location>
        <begin position="2"/>
        <end position="95"/>
    </location>
</feature>
<keyword evidence="3" id="KW-1185">Reference proteome</keyword>
<dbReference type="Gene3D" id="3.30.70.100">
    <property type="match status" value="1"/>
</dbReference>
<evidence type="ECO:0000259" key="1">
    <source>
        <dbReference type="Pfam" id="PF07045"/>
    </source>
</evidence>
<accession>A0ABW4AXZ0</accession>
<dbReference type="InterPro" id="IPR011008">
    <property type="entry name" value="Dimeric_a/b-barrel"/>
</dbReference>
<reference evidence="3" key="1">
    <citation type="journal article" date="2019" name="Int. J. Syst. Evol. Microbiol.">
        <title>The Global Catalogue of Microorganisms (GCM) 10K type strain sequencing project: providing services to taxonomists for standard genome sequencing and annotation.</title>
        <authorList>
            <consortium name="The Broad Institute Genomics Platform"/>
            <consortium name="The Broad Institute Genome Sequencing Center for Infectious Disease"/>
            <person name="Wu L."/>
            <person name="Ma J."/>
        </authorList>
    </citation>
    <scope>NUCLEOTIDE SEQUENCE [LARGE SCALE GENOMIC DNA]</scope>
    <source>
        <strain evidence="3">JCM 30774</strain>
    </source>
</reference>
<dbReference type="PANTHER" id="PTHR41521">
    <property type="match status" value="1"/>
</dbReference>
<proteinExistence type="predicted"/>
<comment type="caution">
    <text evidence="2">The sequence shown here is derived from an EMBL/GenBank/DDBJ whole genome shotgun (WGS) entry which is preliminary data.</text>
</comment>
<dbReference type="PANTHER" id="PTHR41521:SF4">
    <property type="entry name" value="BLR0684 PROTEIN"/>
    <property type="match status" value="1"/>
</dbReference>
<dbReference type="RefSeq" id="WP_377364751.1">
    <property type="nucleotide sequence ID" value="NZ_JBHTMN010000003.1"/>
</dbReference>
<dbReference type="InterPro" id="IPR010753">
    <property type="entry name" value="DUF1330"/>
</dbReference>
<protein>
    <submittedName>
        <fullName evidence="2">DUF1330 domain-containing protein</fullName>
    </submittedName>
</protein>
<organism evidence="2 3">
    <name type="scientific">Rhodanobacter aciditrophus</name>
    <dbReference type="NCBI Taxonomy" id="1623218"/>
    <lineage>
        <taxon>Bacteria</taxon>
        <taxon>Pseudomonadati</taxon>
        <taxon>Pseudomonadota</taxon>
        <taxon>Gammaproteobacteria</taxon>
        <taxon>Lysobacterales</taxon>
        <taxon>Rhodanobacteraceae</taxon>
        <taxon>Rhodanobacter</taxon>
    </lineage>
</organism>
<gene>
    <name evidence="2" type="ORF">ACFQ45_01885</name>
</gene>
<dbReference type="EMBL" id="JBHTMN010000003">
    <property type="protein sequence ID" value="MFD1382099.1"/>
    <property type="molecule type" value="Genomic_DNA"/>
</dbReference>
<evidence type="ECO:0000313" key="3">
    <source>
        <dbReference type="Proteomes" id="UP001597059"/>
    </source>
</evidence>
<dbReference type="SUPFAM" id="SSF54909">
    <property type="entry name" value="Dimeric alpha+beta barrel"/>
    <property type="match status" value="1"/>
</dbReference>
<sequence length="99" mass="11093">MKGYWIAHVEVQDTDAYQNYLAEAPAALASFGARMLSRGENFTMLEGEHATPTRAVVFEFDSYETALACYHSDAYQQARSHRIEHAKATILILKGLPQT</sequence>